<dbReference type="Proteomes" id="UP000541185">
    <property type="component" value="Unassembled WGS sequence"/>
</dbReference>
<dbReference type="InterPro" id="IPR041248">
    <property type="entry name" value="YDG"/>
</dbReference>
<dbReference type="Pfam" id="PF18657">
    <property type="entry name" value="YDG"/>
    <property type="match status" value="3"/>
</dbReference>
<evidence type="ECO:0000259" key="2">
    <source>
        <dbReference type="SMART" id="SM00912"/>
    </source>
</evidence>
<dbReference type="RefSeq" id="WP_169417028.1">
    <property type="nucleotide sequence ID" value="NZ_JABBFX010000001.1"/>
</dbReference>
<dbReference type="SMART" id="SM00912">
    <property type="entry name" value="Haemagg_act"/>
    <property type="match status" value="1"/>
</dbReference>
<dbReference type="PANTHER" id="PTHR12338">
    <property type="entry name" value="AUTOTRANSPORTER"/>
    <property type="match status" value="1"/>
</dbReference>
<dbReference type="PANTHER" id="PTHR12338:SF5">
    <property type="entry name" value="ANTIGEN 43-RELATED"/>
    <property type="match status" value="1"/>
</dbReference>
<dbReference type="Gene3D" id="2.160.20.10">
    <property type="entry name" value="Single-stranded right-handed beta-helix, Pectin lyase-like"/>
    <property type="match status" value="1"/>
</dbReference>
<dbReference type="EMBL" id="JABBFX010000001">
    <property type="protein sequence ID" value="NML42775.1"/>
    <property type="molecule type" value="Genomic_DNA"/>
</dbReference>
<evidence type="ECO:0000256" key="1">
    <source>
        <dbReference type="SAM" id="MobiDB-lite"/>
    </source>
</evidence>
<protein>
    <submittedName>
        <fullName evidence="3">Filamentous hemagglutinin N-terminal domain-containing protein</fullName>
    </submittedName>
</protein>
<dbReference type="NCBIfam" id="TIGR01901">
    <property type="entry name" value="adhes_NPXG"/>
    <property type="match status" value="1"/>
</dbReference>
<dbReference type="InterPro" id="IPR050909">
    <property type="entry name" value="Bact_Autotransporter_VF"/>
</dbReference>
<gene>
    <name evidence="3" type="ORF">HHL11_03360</name>
</gene>
<reference evidence="3 4" key="1">
    <citation type="submission" date="2020-04" db="EMBL/GenBank/DDBJ databases">
        <title>Ramlibacter sp. G-1-2-2 isolated from soil.</title>
        <authorList>
            <person name="Dahal R.H."/>
        </authorList>
    </citation>
    <scope>NUCLEOTIDE SEQUENCE [LARGE SCALE GENOMIC DNA]</scope>
    <source>
        <strain evidence="3 4">G-1-2-2</strain>
    </source>
</reference>
<name>A0A848GVY3_9BURK</name>
<sequence length="2999" mass="283356">MSRLPSRDVRGAARAVAPTPLLAGFPPAAAALAVAAAFGLQVTPVRAQPVAPQVIAGKATFTSNGANLVVTTQNAAGSNHSAINWQSFSVPAGSTTSFVQPSATSTSINRVLGSDPSAIYGTLSSNGKLVLVNPAGITVGQGAVVDTAGFTASTLGMSEADAIVGRLRFSAGSSPGPLLVNGSIVARGGDVFLIATQVQTGANAVVEAQGGATVLAAGQKVELTGRGLEGIHLEVQAPQDSAVNLGTLKGDAIGMFAGTLKHSGLVQAQAVSTEGGKVVLRALGDNEVTGTITAKSADGKGGSVDVLGESVALRAGASIDASGATGGGQVRVGGDYQGLNAEVPNAKRTSVDAGATIRADATQAGNGGRVIVWSDEATRMDGQISARGGEQGGNGGFTEVSGKKVLAYTGFTDLRAPRGKAGQLLLDPEDVEIAHTGDTPNSDPNTSTLFDGTLSAQLAGADVLVTTSGGSVGPNGGQIHLLSNADVNWTADHTLGLQADKGIILDGTISASGAGSGLSMVAADGNITGSQTIQVGSLFASATQGASGSGGQVALSGSNRIGTIAGTAQGDNASFSVFNQQALTVGSVNGPYASGTGITVTSDGTNPAGLVNLVTDVGLLKVADGANISAGSVSLTAAAGDIQIGASTIAASTGDVVLVAGHVSESGGGGTITTAAGGRIDFAGNADIEADQGMQLDGALWGTGQASSLSLVAKDGGIVGGGVITTPFLFASATDNGGGNANAGKVQLTGANQVDTLAGVAGGQFSEFTFNNAKSLAIGQTPDNYASGNGILGDSATVVKVTTTGAGSDLTVADNAPVTAASITLSAARDLKVGGTSLQAHNGGLSLLAGQDVAVAPTVDSASTSLFGDQGLTIDAGRNVTVAPGTGNGSTSTYLSSNDKVTIHAVGDIAFGNSDTRNPSYVNLYGQKGVTAGGVAVTADNGSVDFGAFTNVNGYQSPIDITAGNSILGNGSFSSNGTLAGSIHLSATNGTISFNTINSSGSSGVVGGNVVVSAKGDVTGGSIFANGGYSYAGDGAAGGQVEVGSSAGSIRLDGASASGGSGYVSIGSGAGGAGGGLWLHATGSGGTVTVNGDLVANGGDGQQASGGAGGTIKVEAAGNIQLQNADANGGAANFDGTGTATSAIGGKGGTVSIASAGGSIALGQMSTDGTSISVYGGAMVRGGYGNSLAAGGGGGAIVLSAGGSGASILVTNSLDAGGASAGSQGGDGGSGGSITVTSGGTVNVLGTVEGSGGSGANGGSGGSVTVQGDKGVQLASVNDPGANAGSATGTGGSGGTVRLGSANGGVTVNGEIYAEGASGGLAGGNGGSVTISAATDISVSGAISLYGGEAIGINGTPDQVGQAGHGGQVNATSSSGAITLGSVTVEGGYGESLAAGGAGGSIVLNAGTNVNVSQYLEAGGGSGSQADGGQGGGIQVTAGGNINLIGASASGSSGGGGGAITLLAQNTAAGQGNVTVSGSLDVSGGSGASGSDGGSVTVRADKDVHLDTVNVAGGSASAATGSGGAGGTVVLASATGGVTVDSQVWGTGGSGFSGGKGGSLTVTADKAITLPSVYLYGGNASGVPGTGGAADQIGQSGHGGQLSATSTSGAVALGYTDVEGGYGSSLAAGGGGGSIVLDAGTTVSATDSWYANGGSGQDANGGQGGSIQATAGGDANLRYLYASGGYSSNSTAALTSGGVGGNITINSTTGNIAFGTSAGSLSVYGGATAGGGAGYGNANGGQGGIIALTATGTPGGQVLSTDALQADGGYSDSGIAGGGGSVTVHGRTDMMLTSVSVRGGSAGPAGGGLGGTIDINTPSGSVTANQLSADGQAGGGTISVLSGGNITLGGASVSGDNYSSSLGSAGGGAGGAITLLAQNTAAGFGNITVTGTLDASGGMGENGGNGGNGGSVTVQADKSVHLAWVNVPGGGASVAPGAGGAAGSVLLASATAGVTVDGQIWAPGGSGDTGGKGGTVTIQAPGDISVGGAYSGYFGIVADGGHGSAGAGGQGGDVALSSSGGSLDIHDSAGSYGITAAGGDGAPGGMGGTITLQAAVDVNAANIQAFGGNGAPDGAAGGQGGAIAITLGGTLAAATTTIDASGGNGANGSATVPTGGAGGDGGTVSVVKPAGDLSLANVTGLASGGSGGTANMDGTSLGGAGGAGGTVTMESTLGSLALAGGSLSSSAGFSGANGDDATSGPDRGVGMTNLHAAGDMDLTGDLFMYRSGLTALAGGNLAVNSAITTAGGAVKLSAGDPAFGTASNPSAVLDVFAPIDTTSSGSFAGAPVSLAATGAVMVDVSASTNRLLAFAATDTSSSVTGSVVTVNAPQVVVSSTSALVGTTGGVQVTTDSLQLDGSIDAGTGVASIQALTPTTSVHLGGTDEVNTLNLDAGELSRINAGRLVIGDTANTGGLSVDSAVAVNPQLVLQTGGTLTLNGVVTGNYTDATAPAGTANSIVLAANSYSVGASGGLAIDPSTRWLAYVAGPLAGNNFGTLQSNNLALWGRTYAGSPPESVTETGNRYLFAFQPTLAVDAPSVSHVYDGTTNVNLQENVSGLVDAASYGNVFLQDQFSGLIAVPGLTKNVGTYAITQGDLQAPTGYAFSFTGGNVTITPRALNVSAVAGVNKVYDGTTAASTGASTDDRISGDELTVGATGAFADKNAGTAKTVNLSNFALSGADAANYTVGSTPTSTTADITPRGLNVSAVAGVNKVYDGTTAASVGAATDDRISGDVLAVGATGAFADKNAGTAKTVSLSNFSLSGTDAGNYVLVNAPTATQADITPRALTITSIAANNKVYDATTTASTGAATDNRISGDNFVVSAAANFADPNAGTGKTVHLGGVTLTGADAQNYTVQSAPATSKADITPAPLTIQANNQGKAQGTEFTFNGTEFSATGLKGGDTVASVSLASDGAPAAAAVGAYPIFATNAAGGSGFSAGNYSISYLNGALAVASPTSVQQVQNQVVTFATLFVQEAFAQSDPKPKGKDDIVVTDQCRP</sequence>
<comment type="caution">
    <text evidence="3">The sequence shown here is derived from an EMBL/GenBank/DDBJ whole genome shotgun (WGS) entry which is preliminary data.</text>
</comment>
<accession>A0A848GVY3</accession>
<dbReference type="SUPFAM" id="SSF51126">
    <property type="entry name" value="Pectin lyase-like"/>
    <property type="match status" value="1"/>
</dbReference>
<feature type="compositionally biased region" description="Gly residues" evidence="1">
    <location>
        <begin position="1249"/>
        <end position="1262"/>
    </location>
</feature>
<proteinExistence type="predicted"/>
<dbReference type="InterPro" id="IPR012334">
    <property type="entry name" value="Pectin_lyas_fold"/>
</dbReference>
<evidence type="ECO:0000313" key="4">
    <source>
        <dbReference type="Proteomes" id="UP000541185"/>
    </source>
</evidence>
<evidence type="ECO:0000313" key="3">
    <source>
        <dbReference type="EMBL" id="NML42775.1"/>
    </source>
</evidence>
<feature type="domain" description="Filamentous haemagglutinin FhaB/tRNA nuclease CdiA-like TPS" evidence="2">
    <location>
        <begin position="45"/>
        <end position="161"/>
    </location>
</feature>
<feature type="region of interest" description="Disordered" evidence="1">
    <location>
        <begin position="1247"/>
        <end position="1296"/>
    </location>
</feature>
<keyword evidence="4" id="KW-1185">Reference proteome</keyword>
<organism evidence="3 4">
    <name type="scientific">Ramlibacter agri</name>
    <dbReference type="NCBI Taxonomy" id="2728837"/>
    <lineage>
        <taxon>Bacteria</taxon>
        <taxon>Pseudomonadati</taxon>
        <taxon>Pseudomonadota</taxon>
        <taxon>Betaproteobacteria</taxon>
        <taxon>Burkholderiales</taxon>
        <taxon>Comamonadaceae</taxon>
        <taxon>Ramlibacter</taxon>
    </lineage>
</organism>
<dbReference type="InterPro" id="IPR008638">
    <property type="entry name" value="FhaB/CdiA-like_TPS"/>
</dbReference>
<dbReference type="InterPro" id="IPR011050">
    <property type="entry name" value="Pectin_lyase_fold/virulence"/>
</dbReference>